<dbReference type="EMBL" id="PXYT01000014">
    <property type="protein sequence ID" value="PSR29664.1"/>
    <property type="molecule type" value="Genomic_DNA"/>
</dbReference>
<proteinExistence type="predicted"/>
<evidence type="ECO:0008006" key="3">
    <source>
        <dbReference type="Google" id="ProtNLM"/>
    </source>
</evidence>
<accession>A0A2T2X595</accession>
<protein>
    <recommendedName>
        <fullName evidence="3">Bh protein</fullName>
    </recommendedName>
</protein>
<evidence type="ECO:0000313" key="2">
    <source>
        <dbReference type="Proteomes" id="UP000242699"/>
    </source>
</evidence>
<evidence type="ECO:0000313" key="1">
    <source>
        <dbReference type="EMBL" id="PSR29664.1"/>
    </source>
</evidence>
<dbReference type="AlphaFoldDB" id="A0A2T2X595"/>
<name>A0A2T2X595_9FIRM</name>
<comment type="caution">
    <text evidence="1">The sequence shown here is derived from an EMBL/GenBank/DDBJ whole genome shotgun (WGS) entry which is preliminary data.</text>
</comment>
<organism evidence="1 2">
    <name type="scientific">Sulfobacillus benefaciens</name>
    <dbReference type="NCBI Taxonomy" id="453960"/>
    <lineage>
        <taxon>Bacteria</taxon>
        <taxon>Bacillati</taxon>
        <taxon>Bacillota</taxon>
        <taxon>Clostridia</taxon>
        <taxon>Eubacteriales</taxon>
        <taxon>Clostridiales Family XVII. Incertae Sedis</taxon>
        <taxon>Sulfobacillus</taxon>
    </lineage>
</organism>
<gene>
    <name evidence="1" type="ORF">C7B43_07690</name>
</gene>
<reference evidence="1 2" key="1">
    <citation type="journal article" date="2014" name="BMC Genomics">
        <title>Comparison of environmental and isolate Sulfobacillus genomes reveals diverse carbon, sulfur, nitrogen, and hydrogen metabolisms.</title>
        <authorList>
            <person name="Justice N.B."/>
            <person name="Norman A."/>
            <person name="Brown C.T."/>
            <person name="Singh A."/>
            <person name="Thomas B.C."/>
            <person name="Banfield J.F."/>
        </authorList>
    </citation>
    <scope>NUCLEOTIDE SEQUENCE [LARGE SCALE GENOMIC DNA]</scope>
    <source>
        <strain evidence="1">AMDSBA1</strain>
    </source>
</reference>
<dbReference type="Proteomes" id="UP000242699">
    <property type="component" value="Unassembled WGS sequence"/>
</dbReference>
<sequence>MNNTSAVAELFCVPCNNPTEHVVTYRRGRIHTITCQSCGRQIHVGLDTPSSVSSSGDARYGRYCGTKSSGNLLYRIITKPRRVEEEIAEDMSGFWMGMPLRVMTKPARVLKELFVPVTNSHSHSGRPGMPC</sequence>